<keyword evidence="2" id="KW-1133">Transmembrane helix</keyword>
<name>A0ABW3R214_9PSEU</name>
<evidence type="ECO:0000259" key="3">
    <source>
        <dbReference type="Pfam" id="PF02517"/>
    </source>
</evidence>
<dbReference type="GO" id="GO:0016787">
    <property type="term" value="F:hydrolase activity"/>
    <property type="evidence" value="ECO:0007669"/>
    <property type="project" value="UniProtKB-KW"/>
</dbReference>
<feature type="transmembrane region" description="Helical" evidence="2">
    <location>
        <begin position="70"/>
        <end position="93"/>
    </location>
</feature>
<dbReference type="EMBL" id="JBHTLK010000207">
    <property type="protein sequence ID" value="MFD1151081.1"/>
    <property type="molecule type" value="Genomic_DNA"/>
</dbReference>
<feature type="transmembrane region" description="Helical" evidence="2">
    <location>
        <begin position="33"/>
        <end position="55"/>
    </location>
</feature>
<feature type="transmembrane region" description="Helical" evidence="2">
    <location>
        <begin position="218"/>
        <end position="239"/>
    </location>
</feature>
<feature type="transmembrane region" description="Helical" evidence="2">
    <location>
        <begin position="158"/>
        <end position="181"/>
    </location>
</feature>
<dbReference type="Pfam" id="PF02517">
    <property type="entry name" value="Rce1-like"/>
    <property type="match status" value="1"/>
</dbReference>
<accession>A0ABW3R214</accession>
<sequence length="264" mass="27361">MGDDQNEPVPPDDRLTAPPPPGGVPARRGRTGLGLVAVFFAAQVTMLLASVAVLLTSTGADPARLEDGRLLALLTVPISLAGLVAVLGAAWLGGGPKAGRARRELAFRWHGRDAAIGLGFGVGGLVIALPAAALWAAWVGSEQASSAVGDAFTGRDLAPTAAVVAFLAVFLLAPIGEELLFRGVLWRALEHWGWNRWVVFAVTSLAFSVAHLELLRTPLLLVLSIPIGLARLITGNLLASVIAHQVNNFLPAIALLLATTGALP</sequence>
<dbReference type="RefSeq" id="WP_380727762.1">
    <property type="nucleotide sequence ID" value="NZ_JBHTLK010000207.1"/>
</dbReference>
<evidence type="ECO:0000256" key="1">
    <source>
        <dbReference type="SAM" id="MobiDB-lite"/>
    </source>
</evidence>
<feature type="domain" description="CAAX prenyl protease 2/Lysostaphin resistance protein A-like" evidence="3">
    <location>
        <begin position="161"/>
        <end position="250"/>
    </location>
</feature>
<dbReference type="InterPro" id="IPR003675">
    <property type="entry name" value="Rce1/LyrA-like_dom"/>
</dbReference>
<protein>
    <submittedName>
        <fullName evidence="4">CPBP family intramembrane glutamic endopeptidase</fullName>
        <ecNumber evidence="4">3.4.-.-</ecNumber>
    </submittedName>
</protein>
<keyword evidence="5" id="KW-1185">Reference proteome</keyword>
<dbReference type="PANTHER" id="PTHR43592:SF15">
    <property type="entry name" value="CAAX AMINO TERMINAL PROTEASE FAMILY PROTEIN"/>
    <property type="match status" value="1"/>
</dbReference>
<comment type="caution">
    <text evidence="4">The sequence shown here is derived from an EMBL/GenBank/DDBJ whole genome shotgun (WGS) entry which is preliminary data.</text>
</comment>
<gene>
    <name evidence="4" type="ORF">ACFQ3T_28470</name>
</gene>
<dbReference type="EC" id="3.4.-.-" evidence="4"/>
<dbReference type="Proteomes" id="UP001597168">
    <property type="component" value="Unassembled WGS sequence"/>
</dbReference>
<feature type="transmembrane region" description="Helical" evidence="2">
    <location>
        <begin position="193"/>
        <end position="212"/>
    </location>
</feature>
<reference evidence="5" key="1">
    <citation type="journal article" date="2019" name="Int. J. Syst. Evol. Microbiol.">
        <title>The Global Catalogue of Microorganisms (GCM) 10K type strain sequencing project: providing services to taxonomists for standard genome sequencing and annotation.</title>
        <authorList>
            <consortium name="The Broad Institute Genomics Platform"/>
            <consortium name="The Broad Institute Genome Sequencing Center for Infectious Disease"/>
            <person name="Wu L."/>
            <person name="Ma J."/>
        </authorList>
    </citation>
    <scope>NUCLEOTIDE SEQUENCE [LARGE SCALE GENOMIC DNA]</scope>
    <source>
        <strain evidence="5">CCUG 60214</strain>
    </source>
</reference>
<feature type="transmembrane region" description="Helical" evidence="2">
    <location>
        <begin position="246"/>
        <end position="263"/>
    </location>
</feature>
<evidence type="ECO:0000313" key="4">
    <source>
        <dbReference type="EMBL" id="MFD1151081.1"/>
    </source>
</evidence>
<keyword evidence="4" id="KW-0378">Hydrolase</keyword>
<feature type="transmembrane region" description="Helical" evidence="2">
    <location>
        <begin position="114"/>
        <end position="138"/>
    </location>
</feature>
<dbReference type="PANTHER" id="PTHR43592">
    <property type="entry name" value="CAAX AMINO TERMINAL PROTEASE"/>
    <property type="match status" value="1"/>
</dbReference>
<keyword evidence="2" id="KW-0472">Membrane</keyword>
<evidence type="ECO:0000313" key="5">
    <source>
        <dbReference type="Proteomes" id="UP001597168"/>
    </source>
</evidence>
<proteinExistence type="predicted"/>
<feature type="region of interest" description="Disordered" evidence="1">
    <location>
        <begin position="1"/>
        <end position="27"/>
    </location>
</feature>
<evidence type="ECO:0000256" key="2">
    <source>
        <dbReference type="SAM" id="Phobius"/>
    </source>
</evidence>
<keyword evidence="2" id="KW-0812">Transmembrane</keyword>
<organism evidence="4 5">
    <name type="scientific">Saccharothrix hoggarensis</name>
    <dbReference type="NCBI Taxonomy" id="913853"/>
    <lineage>
        <taxon>Bacteria</taxon>
        <taxon>Bacillati</taxon>
        <taxon>Actinomycetota</taxon>
        <taxon>Actinomycetes</taxon>
        <taxon>Pseudonocardiales</taxon>
        <taxon>Pseudonocardiaceae</taxon>
        <taxon>Saccharothrix</taxon>
    </lineage>
</organism>